<comment type="caution">
    <text evidence="3">The sequence shown here is derived from an EMBL/GenBank/DDBJ whole genome shotgun (WGS) entry which is preliminary data.</text>
</comment>
<keyword evidence="3" id="KW-0808">Transferase</keyword>
<feature type="compositionally biased region" description="Low complexity" evidence="1">
    <location>
        <begin position="226"/>
        <end position="245"/>
    </location>
</feature>
<evidence type="ECO:0000256" key="1">
    <source>
        <dbReference type="SAM" id="MobiDB-lite"/>
    </source>
</evidence>
<feature type="region of interest" description="Disordered" evidence="1">
    <location>
        <begin position="180"/>
        <end position="245"/>
    </location>
</feature>
<gene>
    <name evidence="3" type="ORF">O9K51_04452</name>
</gene>
<protein>
    <submittedName>
        <fullName evidence="3">Pyridoxal phosphate-dependent transferase, major domain protein</fullName>
    </submittedName>
</protein>
<dbReference type="Proteomes" id="UP001163105">
    <property type="component" value="Unassembled WGS sequence"/>
</dbReference>
<evidence type="ECO:0000313" key="3">
    <source>
        <dbReference type="EMBL" id="KAJ6443273.1"/>
    </source>
</evidence>
<organism evidence="3 4">
    <name type="scientific">Purpureocillium lavendulum</name>
    <dbReference type="NCBI Taxonomy" id="1247861"/>
    <lineage>
        <taxon>Eukaryota</taxon>
        <taxon>Fungi</taxon>
        <taxon>Dikarya</taxon>
        <taxon>Ascomycota</taxon>
        <taxon>Pezizomycotina</taxon>
        <taxon>Sordariomycetes</taxon>
        <taxon>Hypocreomycetidae</taxon>
        <taxon>Hypocreales</taxon>
        <taxon>Ophiocordycipitaceae</taxon>
        <taxon>Purpureocillium</taxon>
    </lineage>
</organism>
<evidence type="ECO:0000313" key="4">
    <source>
        <dbReference type="Proteomes" id="UP001163105"/>
    </source>
</evidence>
<evidence type="ECO:0000256" key="2">
    <source>
        <dbReference type="SAM" id="SignalP"/>
    </source>
</evidence>
<feature type="compositionally biased region" description="Polar residues" evidence="1">
    <location>
        <begin position="211"/>
        <end position="225"/>
    </location>
</feature>
<feature type="chain" id="PRO_5044199305" evidence="2">
    <location>
        <begin position="22"/>
        <end position="265"/>
    </location>
</feature>
<dbReference type="EMBL" id="JAQHRD010000003">
    <property type="protein sequence ID" value="KAJ6443273.1"/>
    <property type="molecule type" value="Genomic_DNA"/>
</dbReference>
<feature type="compositionally biased region" description="Low complexity" evidence="1">
    <location>
        <begin position="186"/>
        <end position="210"/>
    </location>
</feature>
<reference evidence="3" key="1">
    <citation type="submission" date="2023-01" db="EMBL/GenBank/DDBJ databases">
        <title>The growth and conidiation of Purpureocillium lavendulum are regulated by nitrogen source and histone H3K14 acetylation.</title>
        <authorList>
            <person name="Tang P."/>
            <person name="Han J."/>
            <person name="Zhang C."/>
            <person name="Tang P."/>
            <person name="Qi F."/>
            <person name="Zhang K."/>
            <person name="Liang L."/>
        </authorList>
    </citation>
    <scope>NUCLEOTIDE SEQUENCE</scope>
    <source>
        <strain evidence="3">YMF1.00683</strain>
    </source>
</reference>
<feature type="signal peptide" evidence="2">
    <location>
        <begin position="1"/>
        <end position="21"/>
    </location>
</feature>
<dbReference type="AlphaFoldDB" id="A0AB34FW01"/>
<keyword evidence="4" id="KW-1185">Reference proteome</keyword>
<sequence length="265" mass="26472">MKHAALVAASAGLLLPAAAMASSLVYRADSKGGDVVDDSKTKVCYPSVSSGTMAPCVEIATIESACQPNGTDAVDYQAHSQCMCKGSFFNDWRGCQDCLRVHGLRSERDNNYWDGVLSVASHALCSGTPTAVFRSLFASAEANTQAAPVATSGDTKSSDQFPGKTEVSLYYTATGSQGPGPITGSAATATKKATATEAPDSGSGITSGGSVTRSAGGNRTTFTSPSSGTQTGSAAPSSSTAAAPRDGAASGLAMAVAGAALMMAV</sequence>
<accession>A0AB34FW01</accession>
<name>A0AB34FW01_9HYPO</name>
<dbReference type="GO" id="GO:0016740">
    <property type="term" value="F:transferase activity"/>
    <property type="evidence" value="ECO:0007669"/>
    <property type="project" value="UniProtKB-KW"/>
</dbReference>
<keyword evidence="2" id="KW-0732">Signal</keyword>
<proteinExistence type="predicted"/>